<dbReference type="Gene3D" id="3.40.50.1240">
    <property type="entry name" value="Phosphoglycerate mutase-like"/>
    <property type="match status" value="1"/>
</dbReference>
<dbReference type="PANTHER" id="PTHR47623:SF1">
    <property type="entry name" value="OS09G0287300 PROTEIN"/>
    <property type="match status" value="1"/>
</dbReference>
<accession>A0A1H5TSA0</accession>
<sequence length="160" mass="18121">MKRLILMRHAKSDWKMDQPDFDRPLNKRGQASATALGKWLKDNDLHPDEVLCSPSARTKETLQRLDIPDAPTHFPKPLYLAERADLRHALQAATGDTVLIIAHNPGIAYFASDIVEEAPNHDRFEDYPTGATLVVDFDLNSWIDFDKGTVKDFVVPRELT</sequence>
<dbReference type="AlphaFoldDB" id="A0A1H5TSA0"/>
<gene>
    <name evidence="2" type="ORF">SAMN04488045_0723</name>
</gene>
<name>A0A1H5TSA0_9RHOB</name>
<dbReference type="EMBL" id="FNUZ01000001">
    <property type="protein sequence ID" value="SEF65674.1"/>
    <property type="molecule type" value="Genomic_DNA"/>
</dbReference>
<dbReference type="SMART" id="SM00855">
    <property type="entry name" value="PGAM"/>
    <property type="match status" value="1"/>
</dbReference>
<dbReference type="CDD" id="cd07067">
    <property type="entry name" value="HP_PGM_like"/>
    <property type="match status" value="1"/>
</dbReference>
<evidence type="ECO:0000313" key="2">
    <source>
        <dbReference type="EMBL" id="SEF65674.1"/>
    </source>
</evidence>
<evidence type="ECO:0000313" key="3">
    <source>
        <dbReference type="Proteomes" id="UP000236752"/>
    </source>
</evidence>
<dbReference type="InterPro" id="IPR013078">
    <property type="entry name" value="His_Pase_superF_clade-1"/>
</dbReference>
<dbReference type="InterPro" id="IPR029033">
    <property type="entry name" value="His_PPase_superfam"/>
</dbReference>
<proteinExistence type="predicted"/>
<dbReference type="PANTHER" id="PTHR47623">
    <property type="entry name" value="OS09G0287300 PROTEIN"/>
    <property type="match status" value="1"/>
</dbReference>
<dbReference type="RefSeq" id="WP_103909073.1">
    <property type="nucleotide sequence ID" value="NZ_FNUZ01000001.1"/>
</dbReference>
<protein>
    <submittedName>
        <fullName evidence="2">Phosphohistidine phosphatase</fullName>
    </submittedName>
</protein>
<feature type="binding site" evidence="1">
    <location>
        <position position="57"/>
    </location>
    <ligand>
        <name>substrate</name>
    </ligand>
</feature>
<dbReference type="Proteomes" id="UP000236752">
    <property type="component" value="Unassembled WGS sequence"/>
</dbReference>
<organism evidence="2 3">
    <name type="scientific">Thalassococcus halodurans</name>
    <dbReference type="NCBI Taxonomy" id="373675"/>
    <lineage>
        <taxon>Bacteria</taxon>
        <taxon>Pseudomonadati</taxon>
        <taxon>Pseudomonadota</taxon>
        <taxon>Alphaproteobacteria</taxon>
        <taxon>Rhodobacterales</taxon>
        <taxon>Roseobacteraceae</taxon>
        <taxon>Thalassococcus</taxon>
    </lineage>
</organism>
<dbReference type="SUPFAM" id="SSF53254">
    <property type="entry name" value="Phosphoglycerate mutase-like"/>
    <property type="match status" value="1"/>
</dbReference>
<reference evidence="2 3" key="1">
    <citation type="submission" date="2016-10" db="EMBL/GenBank/DDBJ databases">
        <authorList>
            <person name="de Groot N.N."/>
        </authorList>
    </citation>
    <scope>NUCLEOTIDE SEQUENCE [LARGE SCALE GENOMIC DNA]</scope>
    <source>
        <strain evidence="2 3">DSM 26915</strain>
    </source>
</reference>
<dbReference type="OrthoDB" id="9810154at2"/>
<evidence type="ECO:0000256" key="1">
    <source>
        <dbReference type="PIRSR" id="PIRSR613078-2"/>
    </source>
</evidence>
<dbReference type="Pfam" id="PF00300">
    <property type="entry name" value="His_Phos_1"/>
    <property type="match status" value="1"/>
</dbReference>
<keyword evidence="3" id="KW-1185">Reference proteome</keyword>